<evidence type="ECO:0000256" key="1">
    <source>
        <dbReference type="SAM" id="Coils"/>
    </source>
</evidence>
<evidence type="ECO:0000313" key="4">
    <source>
        <dbReference type="Proteomes" id="UP000254841"/>
    </source>
</evidence>
<dbReference type="RefSeq" id="WP_115010625.1">
    <property type="nucleotide sequence ID" value="NZ_UGHV01000001.1"/>
</dbReference>
<dbReference type="Proteomes" id="UP000254841">
    <property type="component" value="Unassembled WGS sequence"/>
</dbReference>
<evidence type="ECO:0000256" key="2">
    <source>
        <dbReference type="SAM" id="MobiDB-lite"/>
    </source>
</evidence>
<dbReference type="InterPro" id="IPR032427">
    <property type="entry name" value="P22_portal"/>
</dbReference>
<dbReference type="EMBL" id="UGHV01000001">
    <property type="protein sequence ID" value="STO96248.1"/>
    <property type="molecule type" value="Genomic_DNA"/>
</dbReference>
<keyword evidence="1" id="KW-0175">Coiled coil</keyword>
<sequence>MTHQKLLEIYSLDSRANTPSLLEYKEAHRYYHGSQLPDEVLEKLNLRGQPPIVENIYKMIVNKILGYKIQSLQEVKVSGRQEQDKPLANLFNDLLKVFTQSKQYDKQIILRDKELILGLAVCEVWVEQDKYGDNFIELKSIPADCFIIDAFSRDQNALDSRRFHRRIDMDIEEARAIFGEEVYIENHSFVDSRTSVIETWVRESPASAWSEQVWSRYYWHERAGIYQYEHKPFKNGMHPFVIAKYQIDEKNRWYGLFRDIKPLQDFINFAENRAVNMLGSFKALFEDDAVLDTEEFVESVGLDNAVIKVRSGALKENKIQFIKHNAEIQALSQKTEHKRNLAKILSGLNDEALGMAVNRQSGVAIAQRRDAGLLGLQDFIKIGDDMDKLICEKAIDLMQQYFTQAQVFKIIDQKTQERYIEINTTEQNTLKAGKFDLIFKTTLKQDGREERFAHWVEMMKTIQASRPELVPELLPLMLKDVDSPIIQDIEALMQAHAKAQEEQAQAHAPLEQARQDLALAQAQAQLEELQAKANKYNAQASVQEASAQVLQAEANALESTPHKGEKNESKALNHAQKLMQFNPKKAAADMR</sequence>
<protein>
    <submittedName>
        <fullName evidence="3">Portal protein</fullName>
    </submittedName>
</protein>
<organism evidence="3 4">
    <name type="scientific">Helicobacter canis</name>
    <dbReference type="NCBI Taxonomy" id="29419"/>
    <lineage>
        <taxon>Bacteria</taxon>
        <taxon>Pseudomonadati</taxon>
        <taxon>Campylobacterota</taxon>
        <taxon>Epsilonproteobacteria</taxon>
        <taxon>Campylobacterales</taxon>
        <taxon>Helicobacteraceae</taxon>
        <taxon>Helicobacter</taxon>
    </lineage>
</organism>
<evidence type="ECO:0000313" key="3">
    <source>
        <dbReference type="EMBL" id="STO96248.1"/>
    </source>
</evidence>
<feature type="compositionally biased region" description="Basic and acidic residues" evidence="2">
    <location>
        <begin position="560"/>
        <end position="571"/>
    </location>
</feature>
<dbReference type="OrthoDB" id="5314349at2"/>
<feature type="coiled-coil region" evidence="1">
    <location>
        <begin position="510"/>
        <end position="546"/>
    </location>
</feature>
<proteinExistence type="predicted"/>
<accession>A0A377J1J5</accession>
<reference evidence="3 4" key="1">
    <citation type="submission" date="2018-06" db="EMBL/GenBank/DDBJ databases">
        <authorList>
            <consortium name="Pathogen Informatics"/>
            <person name="Doyle S."/>
        </authorList>
    </citation>
    <scope>NUCLEOTIDE SEQUENCE [LARGE SCALE GENOMIC DNA]</scope>
    <source>
        <strain evidence="3 4">NCTC12410</strain>
    </source>
</reference>
<name>A0A377J1J5_9HELI</name>
<feature type="region of interest" description="Disordered" evidence="2">
    <location>
        <begin position="553"/>
        <end position="591"/>
    </location>
</feature>
<dbReference type="Pfam" id="PF16510">
    <property type="entry name" value="P22_portal"/>
    <property type="match status" value="1"/>
</dbReference>
<dbReference type="AlphaFoldDB" id="A0A377J1J5"/>
<gene>
    <name evidence="3" type="ORF">NCTC12410_00057</name>
</gene>